<sequence>MDSIMRRYQEEEEEEACLNAMLFSSSHVFPMVFSAAIELDLFGIIAKSGPGGAHVSASEIASHLPTKNPDAPSMIDRMLRLFANHSLLSSSLRTLHDGRVERLYGLTPACKFFLGSKEEQGSLAPLSALSTHPATVQVWLHMKEAILEGGNMFKKVHGISIFEYMKKDSEFNRIFNEAMAGLSTVIMNAILETYKGFEGITSLVDVGGGTGKVLHMIISKYPSIKGINFDLPHVIESAPPILGIQHVGGDMLTAIPTGEAIMIKVTF</sequence>
<evidence type="ECO:0000313" key="6">
    <source>
        <dbReference type="EMBL" id="EEF35562.1"/>
    </source>
</evidence>
<dbReference type="SUPFAM" id="SSF53335">
    <property type="entry name" value="S-adenosyl-L-methionine-dependent methyltransferases"/>
    <property type="match status" value="1"/>
</dbReference>
<keyword evidence="7" id="KW-1185">Reference proteome</keyword>
<proteinExistence type="predicted"/>
<feature type="domain" description="O-methyltransferase C-terminal" evidence="4">
    <location>
        <begin position="139"/>
        <end position="264"/>
    </location>
</feature>
<dbReference type="eggNOG" id="KOG3178">
    <property type="taxonomic scope" value="Eukaryota"/>
</dbReference>
<dbReference type="FunFam" id="1.10.10.10:FF:000357">
    <property type="entry name" value="Caffeic acid 3-O-methyltransferase"/>
    <property type="match status" value="1"/>
</dbReference>
<organism evidence="6 7">
    <name type="scientific">Ricinus communis</name>
    <name type="common">Castor bean</name>
    <dbReference type="NCBI Taxonomy" id="3988"/>
    <lineage>
        <taxon>Eukaryota</taxon>
        <taxon>Viridiplantae</taxon>
        <taxon>Streptophyta</taxon>
        <taxon>Embryophyta</taxon>
        <taxon>Tracheophyta</taxon>
        <taxon>Spermatophyta</taxon>
        <taxon>Magnoliopsida</taxon>
        <taxon>eudicotyledons</taxon>
        <taxon>Gunneridae</taxon>
        <taxon>Pentapetalae</taxon>
        <taxon>rosids</taxon>
        <taxon>fabids</taxon>
        <taxon>Malpighiales</taxon>
        <taxon>Euphorbiaceae</taxon>
        <taxon>Acalyphoideae</taxon>
        <taxon>Acalypheae</taxon>
        <taxon>Ricinus</taxon>
    </lineage>
</organism>
<reference evidence="7" key="1">
    <citation type="journal article" date="2010" name="Nat. Biotechnol.">
        <title>Draft genome sequence of the oilseed species Ricinus communis.</title>
        <authorList>
            <person name="Chan A.P."/>
            <person name="Crabtree J."/>
            <person name="Zhao Q."/>
            <person name="Lorenzi H."/>
            <person name="Orvis J."/>
            <person name="Puiu D."/>
            <person name="Melake-Berhan A."/>
            <person name="Jones K.M."/>
            <person name="Redman J."/>
            <person name="Chen G."/>
            <person name="Cahoon E.B."/>
            <person name="Gedil M."/>
            <person name="Stanke M."/>
            <person name="Haas B.J."/>
            <person name="Wortman J.R."/>
            <person name="Fraser-Liggett C.M."/>
            <person name="Ravel J."/>
            <person name="Rabinowicz P.D."/>
        </authorList>
    </citation>
    <scope>NUCLEOTIDE SEQUENCE [LARGE SCALE GENOMIC DNA]</scope>
    <source>
        <strain evidence="7">cv. Hale</strain>
    </source>
</reference>
<dbReference type="PROSITE" id="PS51683">
    <property type="entry name" value="SAM_OMT_II"/>
    <property type="match status" value="1"/>
</dbReference>
<dbReference type="AlphaFoldDB" id="B9SLF8"/>
<dbReference type="InterPro" id="IPR036390">
    <property type="entry name" value="WH_DNA-bd_sf"/>
</dbReference>
<dbReference type="SUPFAM" id="SSF46785">
    <property type="entry name" value="Winged helix' DNA-binding domain"/>
    <property type="match status" value="1"/>
</dbReference>
<gene>
    <name evidence="6" type="ORF">RCOM_0686150</name>
</gene>
<evidence type="ECO:0000256" key="1">
    <source>
        <dbReference type="ARBA" id="ARBA00022603"/>
    </source>
</evidence>
<evidence type="ECO:0000256" key="3">
    <source>
        <dbReference type="ARBA" id="ARBA00022691"/>
    </source>
</evidence>
<keyword evidence="2 6" id="KW-0808">Transferase</keyword>
<dbReference type="InterPro" id="IPR012967">
    <property type="entry name" value="COMT_dimerisation"/>
</dbReference>
<dbReference type="GO" id="GO:0032259">
    <property type="term" value="P:methylation"/>
    <property type="evidence" value="ECO:0000318"/>
    <property type="project" value="GO_Central"/>
</dbReference>
<accession>B9SLF8</accession>
<dbReference type="SMR" id="B9SLF8"/>
<evidence type="ECO:0000259" key="5">
    <source>
        <dbReference type="Pfam" id="PF08100"/>
    </source>
</evidence>
<name>B9SLF8_RICCO</name>
<dbReference type="Gene3D" id="3.40.50.150">
    <property type="entry name" value="Vaccinia Virus protein VP39"/>
    <property type="match status" value="1"/>
</dbReference>
<dbReference type="GO" id="GO:0008757">
    <property type="term" value="F:S-adenosylmethionine-dependent methyltransferase activity"/>
    <property type="evidence" value="ECO:0000318"/>
    <property type="project" value="GO_Central"/>
</dbReference>
<evidence type="ECO:0000259" key="4">
    <source>
        <dbReference type="Pfam" id="PF00891"/>
    </source>
</evidence>
<dbReference type="FunFam" id="3.40.50.150:FF:000791">
    <property type="entry name" value="Os12g0199500 protein"/>
    <property type="match status" value="1"/>
</dbReference>
<dbReference type="EMBL" id="EQ974017">
    <property type="protein sequence ID" value="EEF35562.1"/>
    <property type="molecule type" value="Genomic_DNA"/>
</dbReference>
<dbReference type="InterPro" id="IPR036388">
    <property type="entry name" value="WH-like_DNA-bd_sf"/>
</dbReference>
<dbReference type="GO" id="GO:0046983">
    <property type="term" value="F:protein dimerization activity"/>
    <property type="evidence" value="ECO:0007669"/>
    <property type="project" value="InterPro"/>
</dbReference>
<dbReference type="InterPro" id="IPR001077">
    <property type="entry name" value="COMT_C"/>
</dbReference>
<feature type="domain" description="O-methyltransferase dimerisation" evidence="5">
    <location>
        <begin position="24"/>
        <end position="115"/>
    </location>
</feature>
<evidence type="ECO:0000256" key="2">
    <source>
        <dbReference type="ARBA" id="ARBA00022679"/>
    </source>
</evidence>
<dbReference type="Pfam" id="PF08100">
    <property type="entry name" value="Dimerisation"/>
    <property type="match status" value="1"/>
</dbReference>
<dbReference type="InParanoid" id="B9SLF8"/>
<dbReference type="InterPro" id="IPR016461">
    <property type="entry name" value="COMT-like"/>
</dbReference>
<protein>
    <submittedName>
        <fullName evidence="6">O-methyltransferase, putative</fullName>
        <ecNumber evidence="6">2.1.1.68</ecNumber>
    </submittedName>
</protein>
<dbReference type="Proteomes" id="UP000008311">
    <property type="component" value="Unassembled WGS sequence"/>
</dbReference>
<dbReference type="STRING" id="3988.B9SLF8"/>
<dbReference type="EC" id="2.1.1.68" evidence="6"/>
<keyword evidence="1 6" id="KW-0489">Methyltransferase</keyword>
<keyword evidence="3" id="KW-0949">S-adenosyl-L-methionine</keyword>
<dbReference type="InterPro" id="IPR029063">
    <property type="entry name" value="SAM-dependent_MTases_sf"/>
</dbReference>
<dbReference type="PANTHER" id="PTHR11746">
    <property type="entry name" value="O-METHYLTRANSFERASE"/>
    <property type="match status" value="1"/>
</dbReference>
<dbReference type="GO" id="GO:0008171">
    <property type="term" value="F:O-methyltransferase activity"/>
    <property type="evidence" value="ECO:0000318"/>
    <property type="project" value="GO_Central"/>
</dbReference>
<dbReference type="Pfam" id="PF00891">
    <property type="entry name" value="Methyltransf_2"/>
    <property type="match status" value="1"/>
</dbReference>
<dbReference type="Gene3D" id="1.10.10.10">
    <property type="entry name" value="Winged helix-like DNA-binding domain superfamily/Winged helix DNA-binding domain"/>
    <property type="match status" value="1"/>
</dbReference>
<evidence type="ECO:0000313" key="7">
    <source>
        <dbReference type="Proteomes" id="UP000008311"/>
    </source>
</evidence>
<dbReference type="GO" id="GO:0047763">
    <property type="term" value="F:caffeate O-methyltransferase activity"/>
    <property type="evidence" value="ECO:0007669"/>
    <property type="project" value="UniProtKB-EC"/>
</dbReference>